<evidence type="ECO:0000313" key="2">
    <source>
        <dbReference type="EMBL" id="ABB39777.2"/>
    </source>
</evidence>
<keyword evidence="1" id="KW-1133">Transmembrane helix</keyword>
<keyword evidence="1" id="KW-0812">Transmembrane</keyword>
<evidence type="ECO:0000313" key="3">
    <source>
        <dbReference type="Proteomes" id="UP000002710"/>
    </source>
</evidence>
<dbReference type="Proteomes" id="UP000002710">
    <property type="component" value="Chromosome"/>
</dbReference>
<name>Q30X19_OLEA2</name>
<feature type="transmembrane region" description="Helical" evidence="1">
    <location>
        <begin position="184"/>
        <end position="205"/>
    </location>
</feature>
<dbReference type="AlphaFoldDB" id="Q30X19"/>
<proteinExistence type="predicted"/>
<organism evidence="2 3">
    <name type="scientific">Oleidesulfovibrio alaskensis (strain ATCC BAA-1058 / DSM 17464 / G20)</name>
    <name type="common">Desulfovibrio alaskensis</name>
    <dbReference type="NCBI Taxonomy" id="207559"/>
    <lineage>
        <taxon>Bacteria</taxon>
        <taxon>Pseudomonadati</taxon>
        <taxon>Thermodesulfobacteriota</taxon>
        <taxon>Desulfovibrionia</taxon>
        <taxon>Desulfovibrionales</taxon>
        <taxon>Desulfovibrionaceae</taxon>
        <taxon>Oleidesulfovibrio</taxon>
    </lineage>
</organism>
<accession>Q30X19</accession>
<keyword evidence="1" id="KW-0472">Membrane</keyword>
<dbReference type="EMBL" id="CP000112">
    <property type="protein sequence ID" value="ABB39777.2"/>
    <property type="molecule type" value="Genomic_DNA"/>
</dbReference>
<protein>
    <recommendedName>
        <fullName evidence="4">DUF1385 domain-containing protein</fullName>
    </recommendedName>
</protein>
<feature type="transmembrane region" description="Helical" evidence="1">
    <location>
        <begin position="217"/>
        <end position="236"/>
    </location>
</feature>
<dbReference type="InterPro" id="IPR010787">
    <property type="entry name" value="DUF1385"/>
</dbReference>
<dbReference type="eggNOG" id="COG3872">
    <property type="taxonomic scope" value="Bacteria"/>
</dbReference>
<gene>
    <name evidence="2" type="ordered locus">Dde_2983</name>
</gene>
<dbReference type="STRING" id="207559.Dde_2983"/>
<keyword evidence="3" id="KW-1185">Reference proteome</keyword>
<sequence length="302" mass="33667">MRSKERLAIAVRRPDGTIVVERRPWFSLTRTSWLARPWVRGFPILVETMVNGIKALNFSAMQAAEGGEEEEELKPWHLVATLAVSIAMALGLFVVLPHLFTMCMTWLGLAGEVEGVSFHIWDGLFKFLIFIGYILAISFVPDIRRVFQYHGAEHKVIWAYEQGGPVTPSSAILRSRLHPRCGTTFLLFVLSISIILHTVLVPLILMVWTPAGTVPKHAFIIAVKLLLMLPISAMAYEIIKVAARLEGTITGRILSAPGMLLQMLTTHEPDERQIEVAIVALREALGPDAGEEITTPEYTYSE</sequence>
<feature type="transmembrane region" description="Helical" evidence="1">
    <location>
        <begin position="120"/>
        <end position="140"/>
    </location>
</feature>
<dbReference type="PANTHER" id="PTHR42867:SF1">
    <property type="entry name" value="MEMBRANE PROTEIN-RELATED"/>
    <property type="match status" value="1"/>
</dbReference>
<dbReference type="HOGENOM" id="CLU_038140_0_0_7"/>
<evidence type="ECO:0008006" key="4">
    <source>
        <dbReference type="Google" id="ProtNLM"/>
    </source>
</evidence>
<dbReference type="Pfam" id="PF07136">
    <property type="entry name" value="DUF1385"/>
    <property type="match status" value="1"/>
</dbReference>
<dbReference type="KEGG" id="dde:Dde_2983"/>
<evidence type="ECO:0000256" key="1">
    <source>
        <dbReference type="SAM" id="Phobius"/>
    </source>
</evidence>
<reference evidence="2 3" key="1">
    <citation type="journal article" date="2011" name="J. Bacteriol.">
        <title>Complete genome sequence and updated annotation of Desulfovibrio alaskensis G20.</title>
        <authorList>
            <person name="Hauser L.J."/>
            <person name="Land M.L."/>
            <person name="Brown S.D."/>
            <person name="Larimer F."/>
            <person name="Keller K.L."/>
            <person name="Rapp-Giles B.J."/>
            <person name="Price M.N."/>
            <person name="Lin M."/>
            <person name="Bruce D.C."/>
            <person name="Detter J.C."/>
            <person name="Tapia R."/>
            <person name="Han C.S."/>
            <person name="Goodwin L.A."/>
            <person name="Cheng J.F."/>
            <person name="Pitluck S."/>
            <person name="Copeland A."/>
            <person name="Lucas S."/>
            <person name="Nolan M."/>
            <person name="Lapidus A.L."/>
            <person name="Palumbo A.V."/>
            <person name="Wall J.D."/>
        </authorList>
    </citation>
    <scope>NUCLEOTIDE SEQUENCE [LARGE SCALE GENOMIC DNA]</scope>
    <source>
        <strain evidence="3">ATCC BAA 1058 / DSM 17464 / G20</strain>
    </source>
</reference>
<dbReference type="PANTHER" id="PTHR42867">
    <property type="entry name" value="MEMBRANE PROTEIN-RELATED"/>
    <property type="match status" value="1"/>
</dbReference>
<feature type="transmembrane region" description="Helical" evidence="1">
    <location>
        <begin position="78"/>
        <end position="100"/>
    </location>
</feature>